<organism evidence="2 3">
    <name type="scientific">Candidatus Amunia macphersoniae</name>
    <dbReference type="NCBI Taxonomy" id="3127014"/>
    <lineage>
        <taxon>Bacteria</taxon>
        <taxon>Bacillati</taxon>
        <taxon>Candidatus Dormiibacterota</taxon>
        <taxon>Candidatus Dormibacteria</taxon>
        <taxon>Candidatus Aeolococcales</taxon>
        <taxon>Candidatus Aeolococcaceae</taxon>
        <taxon>Candidatus Amunia</taxon>
    </lineage>
</organism>
<proteinExistence type="predicted"/>
<evidence type="ECO:0000313" key="3">
    <source>
        <dbReference type="Proteomes" id="UP000614410"/>
    </source>
</evidence>
<evidence type="ECO:0000259" key="1">
    <source>
        <dbReference type="SMART" id="SM00966"/>
    </source>
</evidence>
<dbReference type="Proteomes" id="UP000614410">
    <property type="component" value="Unassembled WGS sequence"/>
</dbReference>
<dbReference type="SUPFAM" id="SSF89447">
    <property type="entry name" value="AbrB/MazE/MraZ-like"/>
    <property type="match status" value="1"/>
</dbReference>
<dbReference type="InterPro" id="IPR037914">
    <property type="entry name" value="SpoVT-AbrB_sf"/>
</dbReference>
<dbReference type="Pfam" id="PF04014">
    <property type="entry name" value="MazE_antitoxin"/>
    <property type="match status" value="1"/>
</dbReference>
<dbReference type="InterPro" id="IPR007159">
    <property type="entry name" value="SpoVT-AbrB_dom"/>
</dbReference>
<comment type="caution">
    <text evidence="2">The sequence shown here is derived from an EMBL/GenBank/DDBJ whole genome shotgun (WGS) entry which is preliminary data.</text>
</comment>
<protein>
    <submittedName>
        <fullName evidence="2">AbrB/MazE/SpoVT family DNA-binding domain-containing protein</fullName>
    </submittedName>
</protein>
<reference evidence="2 3" key="1">
    <citation type="submission" date="2020-10" db="EMBL/GenBank/DDBJ databases">
        <title>Ca. Dormibacterota MAGs.</title>
        <authorList>
            <person name="Montgomery K."/>
        </authorList>
    </citation>
    <scope>NUCLEOTIDE SEQUENCE [LARGE SCALE GENOMIC DNA]</scope>
    <source>
        <strain evidence="2">Mitchell_Peninsula_5</strain>
    </source>
</reference>
<dbReference type="EMBL" id="JAEKNN010000009">
    <property type="protein sequence ID" value="MBJ7608260.1"/>
    <property type="molecule type" value="Genomic_DNA"/>
</dbReference>
<evidence type="ECO:0000313" key="2">
    <source>
        <dbReference type="EMBL" id="MBJ7608260.1"/>
    </source>
</evidence>
<feature type="domain" description="SpoVT-AbrB" evidence="1">
    <location>
        <begin position="12"/>
        <end position="58"/>
    </location>
</feature>
<gene>
    <name evidence="2" type="ORF">JF887_02355</name>
</gene>
<sequence>MEVKKRRPRGRTRMSAKRQVTIPVAAALAAGLSIGEQLEIRVEGPGRLTIRRVGDPVDDVAGLLDGCYAPGYLEQLRREWR</sequence>
<dbReference type="AlphaFoldDB" id="A0A934KLR8"/>
<dbReference type="SMART" id="SM00966">
    <property type="entry name" value="SpoVT_AbrB"/>
    <property type="match status" value="1"/>
</dbReference>
<name>A0A934KLR8_9BACT</name>
<accession>A0A934KLR8</accession>
<dbReference type="GO" id="GO:0003677">
    <property type="term" value="F:DNA binding"/>
    <property type="evidence" value="ECO:0007669"/>
    <property type="project" value="UniProtKB-KW"/>
</dbReference>
<keyword evidence="2" id="KW-0238">DNA-binding</keyword>